<reference evidence="9 10" key="1">
    <citation type="submission" date="2024-10" db="EMBL/GenBank/DDBJ databases">
        <title>The Natural Products Discovery Center: Release of the First 8490 Sequenced Strains for Exploring Actinobacteria Biosynthetic Diversity.</title>
        <authorList>
            <person name="Kalkreuter E."/>
            <person name="Kautsar S.A."/>
            <person name="Yang D."/>
            <person name="Bader C.D."/>
            <person name="Teijaro C.N."/>
            <person name="Fluegel L."/>
            <person name="Davis C.M."/>
            <person name="Simpson J.R."/>
            <person name="Lauterbach L."/>
            <person name="Steele A.D."/>
            <person name="Gui C."/>
            <person name="Meng S."/>
            <person name="Li G."/>
            <person name="Viehrig K."/>
            <person name="Ye F."/>
            <person name="Su P."/>
            <person name="Kiefer A.F."/>
            <person name="Nichols A."/>
            <person name="Cepeda A.J."/>
            <person name="Yan W."/>
            <person name="Fan B."/>
            <person name="Jiang Y."/>
            <person name="Adhikari A."/>
            <person name="Zheng C.-J."/>
            <person name="Schuster L."/>
            <person name="Cowan T.M."/>
            <person name="Smanski M.J."/>
            <person name="Chevrette M.G."/>
            <person name="De Carvalho L.P.S."/>
            <person name="Shen B."/>
        </authorList>
    </citation>
    <scope>NUCLEOTIDE SEQUENCE [LARGE SCALE GENOMIC DNA]</scope>
    <source>
        <strain evidence="9 10">NPDC001390</strain>
    </source>
</reference>
<evidence type="ECO:0000256" key="3">
    <source>
        <dbReference type="ARBA" id="ARBA00022475"/>
    </source>
</evidence>
<evidence type="ECO:0000259" key="8">
    <source>
        <dbReference type="PROSITE" id="PS50928"/>
    </source>
</evidence>
<evidence type="ECO:0000313" key="9">
    <source>
        <dbReference type="EMBL" id="MFF4526575.1"/>
    </source>
</evidence>
<evidence type="ECO:0000256" key="2">
    <source>
        <dbReference type="ARBA" id="ARBA00022448"/>
    </source>
</evidence>
<feature type="transmembrane region" description="Helical" evidence="7">
    <location>
        <begin position="112"/>
        <end position="133"/>
    </location>
</feature>
<feature type="transmembrane region" description="Helical" evidence="7">
    <location>
        <begin position="162"/>
        <end position="182"/>
    </location>
</feature>
<dbReference type="PANTHER" id="PTHR43227">
    <property type="entry name" value="BLL4140 PROTEIN"/>
    <property type="match status" value="1"/>
</dbReference>
<keyword evidence="2 7" id="KW-0813">Transport</keyword>
<proteinExistence type="inferred from homology"/>
<comment type="similarity">
    <text evidence="7">Belongs to the binding-protein-dependent transport system permease family.</text>
</comment>
<dbReference type="Pfam" id="PF00528">
    <property type="entry name" value="BPD_transp_1"/>
    <property type="match status" value="1"/>
</dbReference>
<feature type="domain" description="ABC transmembrane type-1" evidence="8">
    <location>
        <begin position="75"/>
        <end position="289"/>
    </location>
</feature>
<dbReference type="PROSITE" id="PS50928">
    <property type="entry name" value="ABC_TM1"/>
    <property type="match status" value="1"/>
</dbReference>
<comment type="caution">
    <text evidence="9">The sequence shown here is derived from an EMBL/GenBank/DDBJ whole genome shotgun (WGS) entry which is preliminary data.</text>
</comment>
<keyword evidence="6 7" id="KW-0472">Membrane</keyword>
<dbReference type="EMBL" id="JBIAWJ010000027">
    <property type="protein sequence ID" value="MFF4526575.1"/>
    <property type="molecule type" value="Genomic_DNA"/>
</dbReference>
<dbReference type="PANTHER" id="PTHR43227:SF8">
    <property type="entry name" value="DIACETYLCHITOBIOSE UPTAKE SYSTEM PERMEASE PROTEIN DASB"/>
    <property type="match status" value="1"/>
</dbReference>
<feature type="transmembrane region" description="Helical" evidence="7">
    <location>
        <begin position="14"/>
        <end position="40"/>
    </location>
</feature>
<dbReference type="SUPFAM" id="SSF161098">
    <property type="entry name" value="MetI-like"/>
    <property type="match status" value="1"/>
</dbReference>
<evidence type="ECO:0000256" key="1">
    <source>
        <dbReference type="ARBA" id="ARBA00004651"/>
    </source>
</evidence>
<dbReference type="InterPro" id="IPR035906">
    <property type="entry name" value="MetI-like_sf"/>
</dbReference>
<feature type="transmembrane region" description="Helical" evidence="7">
    <location>
        <begin position="270"/>
        <end position="292"/>
    </location>
</feature>
<evidence type="ECO:0000256" key="6">
    <source>
        <dbReference type="ARBA" id="ARBA00023136"/>
    </source>
</evidence>
<dbReference type="CDD" id="cd06261">
    <property type="entry name" value="TM_PBP2"/>
    <property type="match status" value="1"/>
</dbReference>
<dbReference type="InterPro" id="IPR000515">
    <property type="entry name" value="MetI-like"/>
</dbReference>
<organism evidence="9 10">
    <name type="scientific">Streptomyces bluensis</name>
    <dbReference type="NCBI Taxonomy" id="33897"/>
    <lineage>
        <taxon>Bacteria</taxon>
        <taxon>Bacillati</taxon>
        <taxon>Actinomycetota</taxon>
        <taxon>Actinomycetes</taxon>
        <taxon>Kitasatosporales</taxon>
        <taxon>Streptomycetaceae</taxon>
        <taxon>Streptomyces</taxon>
    </lineage>
</organism>
<dbReference type="Gene3D" id="1.10.3720.10">
    <property type="entry name" value="MetI-like"/>
    <property type="match status" value="1"/>
</dbReference>
<keyword evidence="3" id="KW-1003">Cell membrane</keyword>
<dbReference type="InterPro" id="IPR050809">
    <property type="entry name" value="UgpAE/MalFG_permease"/>
</dbReference>
<evidence type="ECO:0000256" key="7">
    <source>
        <dbReference type="RuleBase" id="RU363032"/>
    </source>
</evidence>
<gene>
    <name evidence="9" type="ORF">ACFY1D_34860</name>
</gene>
<evidence type="ECO:0000313" key="10">
    <source>
        <dbReference type="Proteomes" id="UP001602058"/>
    </source>
</evidence>
<feature type="transmembrane region" description="Helical" evidence="7">
    <location>
        <begin position="218"/>
        <end position="235"/>
    </location>
</feature>
<name>A0ABW6USY5_9ACTN</name>
<dbReference type="RefSeq" id="WP_351084771.1">
    <property type="nucleotide sequence ID" value="NZ_JBEOZG010000028.1"/>
</dbReference>
<sequence length="301" mass="32639">MTTRTARQGQTKGALTALAFLAPLILIYLGFFGYGFWFLIQTSFTRVGLSFTDTMSVGFDNYTLLFKDETFRTAILNNLLFAAISIVAALTVAYFVAFAISAGLRPKRLMYVLFLVPSLMPLSLVSTIFGSMLQERFGVLNETLRSAGLGGLAQPWLTDPTLAFGVVAVIFCYLIGLPIMYYTADLSAIPTETVEAALLDGAGTFRIMRSVVYPMMKSTHITVILSLLLGSFRALEVVLFSTGGGPVGHTEIVGTFLYRFSTDPGPRTGFVAAAAVVVLLIGFLISLAQMILTRPKTGSRR</sequence>
<evidence type="ECO:0000256" key="5">
    <source>
        <dbReference type="ARBA" id="ARBA00022989"/>
    </source>
</evidence>
<dbReference type="Proteomes" id="UP001602058">
    <property type="component" value="Unassembled WGS sequence"/>
</dbReference>
<protein>
    <submittedName>
        <fullName evidence="9">Carbohydrate ABC transporter permease</fullName>
    </submittedName>
</protein>
<evidence type="ECO:0000256" key="4">
    <source>
        <dbReference type="ARBA" id="ARBA00022692"/>
    </source>
</evidence>
<accession>A0ABW6USY5</accession>
<comment type="subcellular location">
    <subcellularLocation>
        <location evidence="1 7">Cell membrane</location>
        <topology evidence="1 7">Multi-pass membrane protein</topology>
    </subcellularLocation>
</comment>
<keyword evidence="10" id="KW-1185">Reference proteome</keyword>
<keyword evidence="4 7" id="KW-0812">Transmembrane</keyword>
<keyword evidence="5 7" id="KW-1133">Transmembrane helix</keyword>
<feature type="transmembrane region" description="Helical" evidence="7">
    <location>
        <begin position="79"/>
        <end position="100"/>
    </location>
</feature>